<evidence type="ECO:0000256" key="8">
    <source>
        <dbReference type="PROSITE-ProRule" id="PRU00169"/>
    </source>
</evidence>
<organism evidence="13 14">
    <name type="scientific">Eubacterium ruminantium</name>
    <dbReference type="NCBI Taxonomy" id="42322"/>
    <lineage>
        <taxon>Bacteria</taxon>
        <taxon>Bacillati</taxon>
        <taxon>Bacillota</taxon>
        <taxon>Clostridia</taxon>
        <taxon>Eubacteriales</taxon>
        <taxon>Eubacteriaceae</taxon>
        <taxon>Eubacterium</taxon>
    </lineage>
</organism>
<dbReference type="SUPFAM" id="SSF52172">
    <property type="entry name" value="CheY-like"/>
    <property type="match status" value="1"/>
</dbReference>
<dbReference type="PRINTS" id="PR00344">
    <property type="entry name" value="BCTRLSENSOR"/>
</dbReference>
<dbReference type="SMART" id="SM00387">
    <property type="entry name" value="HATPase_c"/>
    <property type="match status" value="1"/>
</dbReference>
<dbReference type="Pfam" id="PF02518">
    <property type="entry name" value="HATPase_c"/>
    <property type="match status" value="1"/>
</dbReference>
<keyword evidence="5 13" id="KW-0418">Kinase</keyword>
<feature type="region of interest" description="Disordered" evidence="10">
    <location>
        <begin position="1357"/>
        <end position="1385"/>
    </location>
</feature>
<evidence type="ECO:0000256" key="2">
    <source>
        <dbReference type="ARBA" id="ARBA00012438"/>
    </source>
</evidence>
<reference evidence="13 14" key="1">
    <citation type="submission" date="2017-02" db="EMBL/GenBank/DDBJ databases">
        <authorList>
            <person name="Peterson S.W."/>
        </authorList>
    </citation>
    <scope>NUCLEOTIDE SEQUENCE [LARGE SCALE GENOMIC DNA]</scope>
    <source>
        <strain evidence="13 14">ATCC 17233</strain>
    </source>
</reference>
<evidence type="ECO:0000256" key="6">
    <source>
        <dbReference type="ARBA" id="ARBA00023012"/>
    </source>
</evidence>
<feature type="coiled-coil region" evidence="9">
    <location>
        <begin position="782"/>
        <end position="809"/>
    </location>
</feature>
<dbReference type="InterPro" id="IPR003661">
    <property type="entry name" value="HisK_dim/P_dom"/>
</dbReference>
<dbReference type="InterPro" id="IPR013783">
    <property type="entry name" value="Ig-like_fold"/>
</dbReference>
<comment type="function">
    <text evidence="7">May play the central regulatory role in sporulation. It may be an element of the effector pathway responsible for the activation of sporulation genes in response to nutritional stress. Spo0A may act in concert with spo0H (a sigma factor) to control the expression of some genes that are critical to the sporulation process.</text>
</comment>
<keyword evidence="6" id="KW-0902">Two-component regulatory system</keyword>
<dbReference type="SUPFAM" id="SSF101898">
    <property type="entry name" value="NHL repeat"/>
    <property type="match status" value="1"/>
</dbReference>
<evidence type="ECO:0000313" key="14">
    <source>
        <dbReference type="Proteomes" id="UP000189857"/>
    </source>
</evidence>
<feature type="compositionally biased region" description="Acidic residues" evidence="10">
    <location>
        <begin position="1375"/>
        <end position="1385"/>
    </location>
</feature>
<dbReference type="InterPro" id="IPR001789">
    <property type="entry name" value="Sig_transdc_resp-reg_receiver"/>
</dbReference>
<evidence type="ECO:0000256" key="10">
    <source>
        <dbReference type="SAM" id="MobiDB-lite"/>
    </source>
</evidence>
<dbReference type="Proteomes" id="UP000189857">
    <property type="component" value="Unassembled WGS sequence"/>
</dbReference>
<dbReference type="Pfam" id="PF07495">
    <property type="entry name" value="Y_Y_Y"/>
    <property type="match status" value="1"/>
</dbReference>
<dbReference type="Gene3D" id="2.130.10.10">
    <property type="entry name" value="YVTN repeat-like/Quinoprotein amine dehydrogenase"/>
    <property type="match status" value="2"/>
</dbReference>
<dbReference type="InterPro" id="IPR015943">
    <property type="entry name" value="WD40/YVTN_repeat-like_dom_sf"/>
</dbReference>
<evidence type="ECO:0000259" key="12">
    <source>
        <dbReference type="PROSITE" id="PS50110"/>
    </source>
</evidence>
<dbReference type="Gene3D" id="3.40.50.2300">
    <property type="match status" value="1"/>
</dbReference>
<proteinExistence type="predicted"/>
<dbReference type="GO" id="GO:0000155">
    <property type="term" value="F:phosphorelay sensor kinase activity"/>
    <property type="evidence" value="ECO:0007669"/>
    <property type="project" value="InterPro"/>
</dbReference>
<dbReference type="PROSITE" id="PS50109">
    <property type="entry name" value="HIS_KIN"/>
    <property type="match status" value="1"/>
</dbReference>
<feature type="domain" description="Response regulatory" evidence="12">
    <location>
        <begin position="1073"/>
        <end position="1191"/>
    </location>
</feature>
<dbReference type="InterPro" id="IPR004358">
    <property type="entry name" value="Sig_transdc_His_kin-like_C"/>
</dbReference>
<comment type="catalytic activity">
    <reaction evidence="1">
        <text>ATP + protein L-histidine = ADP + protein N-phospho-L-histidine.</text>
        <dbReference type="EC" id="2.7.13.3"/>
    </reaction>
</comment>
<feature type="compositionally biased region" description="Basic and acidic residues" evidence="10">
    <location>
        <begin position="1357"/>
        <end position="1374"/>
    </location>
</feature>
<evidence type="ECO:0000256" key="1">
    <source>
        <dbReference type="ARBA" id="ARBA00000085"/>
    </source>
</evidence>
<keyword evidence="14" id="KW-1185">Reference proteome</keyword>
<dbReference type="InterPro" id="IPR036890">
    <property type="entry name" value="HATPase_C_sf"/>
</dbReference>
<dbReference type="PANTHER" id="PTHR43547:SF2">
    <property type="entry name" value="HYBRID SIGNAL TRANSDUCTION HISTIDINE KINASE C"/>
    <property type="match status" value="1"/>
</dbReference>
<dbReference type="InterPro" id="IPR011006">
    <property type="entry name" value="CheY-like_superfamily"/>
</dbReference>
<dbReference type="Pfam" id="PF00072">
    <property type="entry name" value="Response_reg"/>
    <property type="match status" value="1"/>
</dbReference>
<dbReference type="SMART" id="SM00388">
    <property type="entry name" value="HisKA"/>
    <property type="match status" value="1"/>
</dbReference>
<dbReference type="SMART" id="SM00448">
    <property type="entry name" value="REC"/>
    <property type="match status" value="1"/>
</dbReference>
<dbReference type="SUPFAM" id="SSF63829">
    <property type="entry name" value="Calcium-dependent phosphotriesterase"/>
    <property type="match status" value="1"/>
</dbReference>
<feature type="modified residue" description="4-aspartylphosphate" evidence="8">
    <location>
        <position position="1122"/>
    </location>
</feature>
<dbReference type="PANTHER" id="PTHR43547">
    <property type="entry name" value="TWO-COMPONENT HISTIDINE KINASE"/>
    <property type="match status" value="1"/>
</dbReference>
<dbReference type="CDD" id="cd17546">
    <property type="entry name" value="REC_hyHK_CKI1_RcsC-like"/>
    <property type="match status" value="1"/>
</dbReference>
<dbReference type="InterPro" id="IPR011110">
    <property type="entry name" value="Reg_prop"/>
</dbReference>
<dbReference type="Gene3D" id="1.10.287.130">
    <property type="match status" value="1"/>
</dbReference>
<name>A0A1T4MC47_9FIRM</name>
<dbReference type="PROSITE" id="PS50110">
    <property type="entry name" value="RESPONSE_REGULATORY"/>
    <property type="match status" value="1"/>
</dbReference>
<dbReference type="Gene3D" id="2.60.40.10">
    <property type="entry name" value="Immunoglobulins"/>
    <property type="match status" value="1"/>
</dbReference>
<evidence type="ECO:0000259" key="11">
    <source>
        <dbReference type="PROSITE" id="PS50109"/>
    </source>
</evidence>
<accession>A0A1T4MC47</accession>
<evidence type="ECO:0000256" key="9">
    <source>
        <dbReference type="SAM" id="Coils"/>
    </source>
</evidence>
<dbReference type="InterPro" id="IPR036641">
    <property type="entry name" value="HPT_dom_sf"/>
</dbReference>
<evidence type="ECO:0000256" key="7">
    <source>
        <dbReference type="ARBA" id="ARBA00024867"/>
    </source>
</evidence>
<dbReference type="InterPro" id="IPR005467">
    <property type="entry name" value="His_kinase_dom"/>
</dbReference>
<evidence type="ECO:0000256" key="4">
    <source>
        <dbReference type="ARBA" id="ARBA00022553"/>
    </source>
</evidence>
<protein>
    <recommendedName>
        <fullName evidence="3">Stage 0 sporulation protein A homolog</fullName>
        <ecNumber evidence="2">2.7.13.3</ecNumber>
    </recommendedName>
</protein>
<dbReference type="InterPro" id="IPR011123">
    <property type="entry name" value="Y_Y_Y"/>
</dbReference>
<dbReference type="SUPFAM" id="SSF47384">
    <property type="entry name" value="Homodimeric domain of signal transducing histidine kinase"/>
    <property type="match status" value="1"/>
</dbReference>
<evidence type="ECO:0000256" key="3">
    <source>
        <dbReference type="ARBA" id="ARBA00018672"/>
    </source>
</evidence>
<keyword evidence="5 13" id="KW-0808">Transferase</keyword>
<dbReference type="InterPro" id="IPR003594">
    <property type="entry name" value="HATPase_dom"/>
</dbReference>
<dbReference type="OrthoDB" id="176203at2"/>
<dbReference type="SUPFAM" id="SSF55874">
    <property type="entry name" value="ATPase domain of HSP90 chaperone/DNA topoisomerase II/histidine kinase"/>
    <property type="match status" value="1"/>
</dbReference>
<dbReference type="EC" id="2.7.13.3" evidence="2"/>
<dbReference type="InterPro" id="IPR036097">
    <property type="entry name" value="HisK_dim/P_sf"/>
</dbReference>
<dbReference type="CDD" id="cd00082">
    <property type="entry name" value="HisKA"/>
    <property type="match status" value="1"/>
</dbReference>
<keyword evidence="4 8" id="KW-0597">Phosphoprotein</keyword>
<dbReference type="SUPFAM" id="SSF47226">
    <property type="entry name" value="Histidine-containing phosphotransfer domain, HPT domain"/>
    <property type="match status" value="1"/>
</dbReference>
<dbReference type="EMBL" id="FUXA01000007">
    <property type="protein sequence ID" value="SJZ64437.1"/>
    <property type="molecule type" value="Genomic_DNA"/>
</dbReference>
<dbReference type="RefSeq" id="WP_078786998.1">
    <property type="nucleotide sequence ID" value="NZ_FMTO01000006.1"/>
</dbReference>
<dbReference type="Gene3D" id="3.30.565.10">
    <property type="entry name" value="Histidine kinase-like ATPase, C-terminal domain"/>
    <property type="match status" value="1"/>
</dbReference>
<evidence type="ECO:0000256" key="5">
    <source>
        <dbReference type="ARBA" id="ARBA00022777"/>
    </source>
</evidence>
<dbReference type="Gene3D" id="1.20.120.160">
    <property type="entry name" value="HPT domain"/>
    <property type="match status" value="1"/>
</dbReference>
<sequence>MIRNKTLKKLISFITIWACIITCLFVVSGNGRIRKVKAETGSDHFKVSEYISTLFTQDNGLGSNEVNCVYQSASGYIWVGTDGGLYRYDGNEFKVFNLWDTEKADVYCINDLFQDSQGRLWIATNNYGLFYKKGNEMHHFSSDYYNGIKTINDVCETENGIIFVAASNGLFRVNEDSLVLTPEDYFPDKNIRKITYFNNKVWGIDGGNQLFNISFSGDGASIVRTEKTENFGIEELTCLIAGEDAIYAGSVSGEIIKVTELSNVTEYASGNYGINDMYFDKDTLYVCTDNGLGYIGNDSVYRNIQNLKVDSYISSMIVDYEGGIWLSSSRNGLLHLAMSKFTDFTSRNNLPEYSVNCIKVIDGNRYVCTDEGLYIINTQNKLEKNELTDVLKGVGVSDIIKDRYGNIWVATFRRFGICKWNGKDEPQFLGRVNGLPSNTINSLIELHSGKIAAATSEGISIIDGANVENYTVNDGLDYPNITSVIETDDGKIIAGSEGGGIYVISGKNIKNYNTKNGMTSDMVTCITKGESGYYIGTDNGITFYGDTVRALSSIDFSNNVYDVVPSGDTVWVIGSKGVLKTNEAELLGTSGISSRYYVRGDGLIRTVNGSSKSAVDSNGVLYICCTSGIETMNTENIKINTAPPKLTVSEIDVDGKDYSFDEIGGNLTIPSKTNKITITFGVLTYVNRENLEVSYNLSGFDKETIRISGNAPMQAQYTNLDGGEYTFYLSAVNADGVQSEKAMTFTIEKEFGFFERRSVKISIIALAVLLVSLAVFVFMKLRKVLRGKNKELEMLVKEHEDTVKTSTAKNDYLANISNEIKIPINAIINLAENTMNSGARTTEEQENLKNIVIQSTDIIDKVDGIIRLAKLESGRENSINAPYSITTLVCDLSDRMINMIGDKPIKFFVELGKDIPDILIGDFEKIKSVLMYLLDNAQKYTREGSITLTVDCYKYSDPKNERLYSLVFGVADTGIGIRKDRLDHIFEVYNITSNKQESGYPGTGIGLAIAKKLSDVMNGSIDVESTYGVGSTFTFSIIQERPEGSIYQTNVNADVIELVSMEEAEQMWTPDVSILFVDDVELNTTVAAGIMNQMEIKCDIASSGINAIDMVMNNEYDLVFMDMIMPVMNGTDTMKEIRELNDEKFSSLPIIAMTENVISEDRQKLIEEGFTDVILKPLDKRNLATMIMNNVDRSKVKYRTSDMSQYIKESRYSEGLEKLSLKLDVAKVLEKIGGNINVYNKMLSSFYTRNKNVEEELRLKFHEDYRGFRSRVHAIRTSSGNIGAVGIVNMVSTIEAAVNIGNKTYVSDNLEDFLEMMQDTVDAIGEYVLFVETRKGISDTEFAANKVEEENRVVEEKVKEAKEEKSKEEKAEEDKGVEEENVDDDEKEILQESDLMDIDGLMLIDKYAKDENIEKIREEYDKLMMITYSSDDKDFLDVLGENIKEENYENISELVHTYLDLKS</sequence>
<evidence type="ECO:0000313" key="13">
    <source>
        <dbReference type="EMBL" id="SJZ64437.1"/>
    </source>
</evidence>
<dbReference type="Pfam" id="PF07494">
    <property type="entry name" value="Reg_prop"/>
    <property type="match status" value="2"/>
</dbReference>
<gene>
    <name evidence="13" type="ORF">SAMN02745110_01147</name>
</gene>
<keyword evidence="9" id="KW-0175">Coiled coil</keyword>
<feature type="domain" description="Histidine kinase" evidence="11">
    <location>
        <begin position="815"/>
        <end position="1041"/>
    </location>
</feature>